<gene>
    <name evidence="3" type="ORF">HNR19_001276</name>
</gene>
<dbReference type="AlphaFoldDB" id="A0A853C1V2"/>
<sequence length="260" mass="28035">MSDLTPPGPPQDGPPPPPPPPPGPPPQNPFASAPPPPSGSTAGDTALGWTAFGLAVVCCIPVLPLVAAVLAVVTLVRGRFQPRWLAVLTLVLGLAGTVGQVFLLTNDDFWEGIQDGINDSLEEEAEDARESGEPTQIAPLKLREHDCFNDPNMRTAGDEVIYSDTVTLLPCKDEHDLEVYATFQIPGEDYPGKAAVDRAVQRCFPAFREFVGTSYASSELEIFYYFPTSRSWKLLGDKAITCSVGHPKHRVRGSLEGSKR</sequence>
<dbReference type="Proteomes" id="UP000530424">
    <property type="component" value="Unassembled WGS sequence"/>
</dbReference>
<organism evidence="3 4">
    <name type="scientific">Nocardioides thalensis</name>
    <dbReference type="NCBI Taxonomy" id="1914755"/>
    <lineage>
        <taxon>Bacteria</taxon>
        <taxon>Bacillati</taxon>
        <taxon>Actinomycetota</taxon>
        <taxon>Actinomycetes</taxon>
        <taxon>Propionibacteriales</taxon>
        <taxon>Nocardioidaceae</taxon>
        <taxon>Nocardioides</taxon>
    </lineage>
</organism>
<protein>
    <recommendedName>
        <fullName evidence="5">Septum formation-related domain-containing protein</fullName>
    </recommendedName>
</protein>
<evidence type="ECO:0008006" key="5">
    <source>
        <dbReference type="Google" id="ProtNLM"/>
    </source>
</evidence>
<evidence type="ECO:0000313" key="3">
    <source>
        <dbReference type="EMBL" id="NYJ00578.1"/>
    </source>
</evidence>
<comment type="caution">
    <text evidence="3">The sequence shown here is derived from an EMBL/GenBank/DDBJ whole genome shotgun (WGS) entry which is preliminary data.</text>
</comment>
<dbReference type="EMBL" id="JACCFP010000001">
    <property type="protein sequence ID" value="NYJ00578.1"/>
    <property type="molecule type" value="Genomic_DNA"/>
</dbReference>
<reference evidence="3 4" key="1">
    <citation type="submission" date="2020-07" db="EMBL/GenBank/DDBJ databases">
        <title>Sequencing the genomes of 1000 actinobacteria strains.</title>
        <authorList>
            <person name="Klenk H.-P."/>
        </authorList>
    </citation>
    <scope>NUCLEOTIDE SEQUENCE [LARGE SCALE GENOMIC DNA]</scope>
    <source>
        <strain evidence="3 4">DSM 103833</strain>
    </source>
</reference>
<name>A0A853C1V2_9ACTN</name>
<evidence type="ECO:0000256" key="2">
    <source>
        <dbReference type="SAM" id="Phobius"/>
    </source>
</evidence>
<accession>A0A853C1V2</accession>
<dbReference type="PRINTS" id="PR00049">
    <property type="entry name" value="WILMSTUMOUR"/>
</dbReference>
<feature type="region of interest" description="Disordered" evidence="1">
    <location>
        <begin position="1"/>
        <end position="42"/>
    </location>
</feature>
<feature type="transmembrane region" description="Helical" evidence="2">
    <location>
        <begin position="46"/>
        <end position="72"/>
    </location>
</feature>
<keyword evidence="2" id="KW-1133">Transmembrane helix</keyword>
<dbReference type="RefSeq" id="WP_179667147.1">
    <property type="nucleotide sequence ID" value="NZ_JACCFP010000001.1"/>
</dbReference>
<keyword evidence="2" id="KW-0472">Membrane</keyword>
<evidence type="ECO:0000256" key="1">
    <source>
        <dbReference type="SAM" id="MobiDB-lite"/>
    </source>
</evidence>
<keyword evidence="4" id="KW-1185">Reference proteome</keyword>
<feature type="compositionally biased region" description="Pro residues" evidence="1">
    <location>
        <begin position="1"/>
        <end position="38"/>
    </location>
</feature>
<proteinExistence type="predicted"/>
<keyword evidence="2" id="KW-0812">Transmembrane</keyword>
<evidence type="ECO:0000313" key="4">
    <source>
        <dbReference type="Proteomes" id="UP000530424"/>
    </source>
</evidence>
<feature type="transmembrane region" description="Helical" evidence="2">
    <location>
        <begin position="84"/>
        <end position="104"/>
    </location>
</feature>